<evidence type="ECO:0000313" key="1">
    <source>
        <dbReference type="EMBL" id="KAG8100348.1"/>
    </source>
</evidence>
<name>A0A8J6C5S6_ZIZPA</name>
<dbReference type="Proteomes" id="UP000729402">
    <property type="component" value="Unassembled WGS sequence"/>
</dbReference>
<sequence>METRGDLRSILPFLPVVLRGGALLWPPPAQEALKALALGPDALKALKAYPRARDWFDHILPSLARLLLLHLPTLLEDHYHCAGDQSRGLRLLRSQDAGLILTSQG</sequence>
<dbReference type="EMBL" id="JAAALK010000079">
    <property type="protein sequence ID" value="KAG8100348.1"/>
    <property type="molecule type" value="Genomic_DNA"/>
</dbReference>
<dbReference type="OrthoDB" id="1937899at2759"/>
<organism evidence="1 2">
    <name type="scientific">Zizania palustris</name>
    <name type="common">Northern wild rice</name>
    <dbReference type="NCBI Taxonomy" id="103762"/>
    <lineage>
        <taxon>Eukaryota</taxon>
        <taxon>Viridiplantae</taxon>
        <taxon>Streptophyta</taxon>
        <taxon>Embryophyta</taxon>
        <taxon>Tracheophyta</taxon>
        <taxon>Spermatophyta</taxon>
        <taxon>Magnoliopsida</taxon>
        <taxon>Liliopsida</taxon>
        <taxon>Poales</taxon>
        <taxon>Poaceae</taxon>
        <taxon>BOP clade</taxon>
        <taxon>Oryzoideae</taxon>
        <taxon>Oryzeae</taxon>
        <taxon>Zizaniinae</taxon>
        <taxon>Zizania</taxon>
    </lineage>
</organism>
<dbReference type="AlphaFoldDB" id="A0A8J6C5S6"/>
<accession>A0A8J6C5S6</accession>
<keyword evidence="2" id="KW-1185">Reference proteome</keyword>
<protein>
    <recommendedName>
        <fullName evidence="3">Poly(ADP-ribose) glycohydrolase</fullName>
    </recommendedName>
</protein>
<comment type="caution">
    <text evidence="1">The sequence shown here is derived from an EMBL/GenBank/DDBJ whole genome shotgun (WGS) entry which is preliminary data.</text>
</comment>
<reference evidence="1" key="1">
    <citation type="journal article" date="2021" name="bioRxiv">
        <title>Whole Genome Assembly and Annotation of Northern Wild Rice, Zizania palustris L., Supports a Whole Genome Duplication in the Zizania Genus.</title>
        <authorList>
            <person name="Haas M."/>
            <person name="Kono T."/>
            <person name="Macchietto M."/>
            <person name="Millas R."/>
            <person name="McGilp L."/>
            <person name="Shao M."/>
            <person name="Duquette J."/>
            <person name="Hirsch C.N."/>
            <person name="Kimball J."/>
        </authorList>
    </citation>
    <scope>NUCLEOTIDE SEQUENCE</scope>
    <source>
        <tissue evidence="1">Fresh leaf tissue</tissue>
    </source>
</reference>
<gene>
    <name evidence="1" type="ORF">GUJ93_ZPchr0013g35230</name>
</gene>
<evidence type="ECO:0008006" key="3">
    <source>
        <dbReference type="Google" id="ProtNLM"/>
    </source>
</evidence>
<evidence type="ECO:0000313" key="2">
    <source>
        <dbReference type="Proteomes" id="UP000729402"/>
    </source>
</evidence>
<reference evidence="1" key="2">
    <citation type="submission" date="2021-02" db="EMBL/GenBank/DDBJ databases">
        <authorList>
            <person name="Kimball J.A."/>
            <person name="Haas M.W."/>
            <person name="Macchietto M."/>
            <person name="Kono T."/>
            <person name="Duquette J."/>
            <person name="Shao M."/>
        </authorList>
    </citation>
    <scope>NUCLEOTIDE SEQUENCE</scope>
    <source>
        <tissue evidence="1">Fresh leaf tissue</tissue>
    </source>
</reference>
<proteinExistence type="predicted"/>